<dbReference type="SUPFAM" id="SSF158560">
    <property type="entry name" value="BH3980-like"/>
    <property type="match status" value="1"/>
</dbReference>
<evidence type="ECO:0000313" key="3">
    <source>
        <dbReference type="Proteomes" id="UP000184758"/>
    </source>
</evidence>
<proteinExistence type="predicted"/>
<dbReference type="AlphaFoldDB" id="A0A1N6F6V1"/>
<dbReference type="OrthoDB" id="2360056at2"/>
<evidence type="ECO:0000313" key="2">
    <source>
        <dbReference type="EMBL" id="SIN90995.1"/>
    </source>
</evidence>
<sequence length="229" mass="24976">MEEVQGNTTQAKKEENNALLQKLTKRNEQYMLSLNKALVEKNMSEAKKEEIFNDMLHNLVERQKAGETARQLYGTVTECANHLVAKPEQSQVGPSKNWKIALDGGLMIGGLFSLITGLSGLFSSVEEASSSLGLITTLLNFIMGGLVILLIAKNMPDRKNPKKGGMVRYILVSTTGMLALMFVMTGSMMVIPAAVNVPINAIGNIVIGILAFVAKYFAKRKLNIRGGLF</sequence>
<evidence type="ECO:0000256" key="1">
    <source>
        <dbReference type="SAM" id="Phobius"/>
    </source>
</evidence>
<dbReference type="Proteomes" id="UP000184758">
    <property type="component" value="Unassembled WGS sequence"/>
</dbReference>
<keyword evidence="1" id="KW-1133">Transmembrane helix</keyword>
<dbReference type="InterPro" id="IPR009214">
    <property type="entry name" value="DUF1129"/>
</dbReference>
<dbReference type="RefSeq" id="WP_034547021.1">
    <property type="nucleotide sequence ID" value="NZ_FSRN01000001.1"/>
</dbReference>
<dbReference type="EMBL" id="FSRN01000001">
    <property type="protein sequence ID" value="SIN90995.1"/>
    <property type="molecule type" value="Genomic_DNA"/>
</dbReference>
<feature type="transmembrane region" description="Helical" evidence="1">
    <location>
        <begin position="167"/>
        <end position="191"/>
    </location>
</feature>
<accession>A0A1N6F6V1</accession>
<dbReference type="PIRSF" id="PIRSF033111">
    <property type="entry name" value="UCP033111"/>
    <property type="match status" value="1"/>
</dbReference>
<reference evidence="3" key="1">
    <citation type="submission" date="2016-11" db="EMBL/GenBank/DDBJ databases">
        <authorList>
            <person name="Varghese N."/>
            <person name="Submissions S."/>
        </authorList>
    </citation>
    <scope>NUCLEOTIDE SEQUENCE [LARGE SCALE GENOMIC DNA]</scope>
    <source>
        <strain evidence="3">313</strain>
    </source>
</reference>
<dbReference type="Pfam" id="PF06570">
    <property type="entry name" value="DUF1129"/>
    <property type="match status" value="1"/>
</dbReference>
<dbReference type="STRING" id="28230.SAMN05878443_0438"/>
<keyword evidence="1" id="KW-0812">Transmembrane</keyword>
<feature type="transmembrane region" description="Helical" evidence="1">
    <location>
        <begin position="100"/>
        <end position="122"/>
    </location>
</feature>
<organism evidence="2 3">
    <name type="scientific">Carnobacterium alterfunditum</name>
    <dbReference type="NCBI Taxonomy" id="28230"/>
    <lineage>
        <taxon>Bacteria</taxon>
        <taxon>Bacillati</taxon>
        <taxon>Bacillota</taxon>
        <taxon>Bacilli</taxon>
        <taxon>Lactobacillales</taxon>
        <taxon>Carnobacteriaceae</taxon>
        <taxon>Carnobacterium</taxon>
    </lineage>
</organism>
<protein>
    <submittedName>
        <fullName evidence="2">Uncharacterized membrane-anchored protein</fullName>
    </submittedName>
</protein>
<gene>
    <name evidence="2" type="ORF">SAMN05878443_0438</name>
</gene>
<keyword evidence="1" id="KW-0472">Membrane</keyword>
<keyword evidence="3" id="KW-1185">Reference proteome</keyword>
<feature type="transmembrane region" description="Helical" evidence="1">
    <location>
        <begin position="134"/>
        <end position="155"/>
    </location>
</feature>
<name>A0A1N6F6V1_9LACT</name>
<feature type="transmembrane region" description="Helical" evidence="1">
    <location>
        <begin position="197"/>
        <end position="218"/>
    </location>
</feature>
<dbReference type="eggNOG" id="COG4858">
    <property type="taxonomic scope" value="Bacteria"/>
</dbReference>